<evidence type="ECO:0000313" key="2">
    <source>
        <dbReference type="Proteomes" id="UP000034837"/>
    </source>
</evidence>
<evidence type="ECO:0000313" key="1">
    <source>
        <dbReference type="EMBL" id="KKS57173.1"/>
    </source>
</evidence>
<proteinExistence type="predicted"/>
<name>A0A0G1D579_9BACT</name>
<dbReference type="EMBL" id="LCDO01000003">
    <property type="protein sequence ID" value="KKS57173.1"/>
    <property type="molecule type" value="Genomic_DNA"/>
</dbReference>
<accession>A0A0G1D579</accession>
<gene>
    <name evidence="1" type="ORF">UV20_C0003G0115</name>
</gene>
<dbReference type="AlphaFoldDB" id="A0A0G1D579"/>
<comment type="caution">
    <text evidence="1">The sequence shown here is derived from an EMBL/GenBank/DDBJ whole genome shotgun (WGS) entry which is preliminary data.</text>
</comment>
<organism evidence="1 2">
    <name type="scientific">Candidatus Magasanikbacteria bacterium GW2011_GWA2_42_32</name>
    <dbReference type="NCBI Taxonomy" id="1619039"/>
    <lineage>
        <taxon>Bacteria</taxon>
        <taxon>Candidatus Magasanikiibacteriota</taxon>
    </lineage>
</organism>
<reference evidence="1 2" key="1">
    <citation type="journal article" date="2015" name="Nature">
        <title>rRNA introns, odd ribosomes, and small enigmatic genomes across a large radiation of phyla.</title>
        <authorList>
            <person name="Brown C.T."/>
            <person name="Hug L.A."/>
            <person name="Thomas B.C."/>
            <person name="Sharon I."/>
            <person name="Castelle C.J."/>
            <person name="Singh A."/>
            <person name="Wilkins M.J."/>
            <person name="Williams K.H."/>
            <person name="Banfield J.F."/>
        </authorList>
    </citation>
    <scope>NUCLEOTIDE SEQUENCE [LARGE SCALE GENOMIC DNA]</scope>
</reference>
<protein>
    <submittedName>
        <fullName evidence="1">Uncharacterized protein</fullName>
    </submittedName>
</protein>
<dbReference type="Proteomes" id="UP000034837">
    <property type="component" value="Unassembled WGS sequence"/>
</dbReference>
<sequence length="65" mass="6804">MVPLGHRELLVLAGATHVAVVDGIAPPLEAVGVVVIRLLGGIVGRLSVRALINDGGCSRQYYQSR</sequence>